<protein>
    <recommendedName>
        <fullName evidence="3">AMP-dependent synthetase/ligase domain-containing protein</fullName>
    </recommendedName>
</protein>
<dbReference type="GeneID" id="14910378"/>
<evidence type="ECO:0000256" key="2">
    <source>
        <dbReference type="ARBA" id="ARBA00022840"/>
    </source>
</evidence>
<dbReference type="RefSeq" id="XP_004039491.1">
    <property type="nucleotide sequence ID" value="XM_004039443.1"/>
</dbReference>
<dbReference type="GO" id="GO:0016020">
    <property type="term" value="C:membrane"/>
    <property type="evidence" value="ECO:0007669"/>
    <property type="project" value="TreeGrafter"/>
</dbReference>
<keyword evidence="1" id="KW-0547">Nucleotide-binding</keyword>
<keyword evidence="2" id="KW-0067">ATP-binding</keyword>
<keyword evidence="5" id="KW-1185">Reference proteome</keyword>
<dbReference type="GO" id="GO:0005524">
    <property type="term" value="F:ATP binding"/>
    <property type="evidence" value="ECO:0007669"/>
    <property type="project" value="UniProtKB-KW"/>
</dbReference>
<dbReference type="GO" id="GO:0004467">
    <property type="term" value="F:long-chain fatty acid-CoA ligase activity"/>
    <property type="evidence" value="ECO:0007669"/>
    <property type="project" value="TreeGrafter"/>
</dbReference>
<organism evidence="4 5">
    <name type="scientific">Ichthyophthirius multifiliis</name>
    <name type="common">White spot disease agent</name>
    <name type="synonym">Ich</name>
    <dbReference type="NCBI Taxonomy" id="5932"/>
    <lineage>
        <taxon>Eukaryota</taxon>
        <taxon>Sar</taxon>
        <taxon>Alveolata</taxon>
        <taxon>Ciliophora</taxon>
        <taxon>Intramacronucleata</taxon>
        <taxon>Oligohymenophorea</taxon>
        <taxon>Hymenostomatida</taxon>
        <taxon>Ophryoglenina</taxon>
        <taxon>Ichthyophthirius</taxon>
    </lineage>
</organism>
<evidence type="ECO:0000313" key="5">
    <source>
        <dbReference type="Proteomes" id="UP000008983"/>
    </source>
</evidence>
<dbReference type="eggNOG" id="KOG1256">
    <property type="taxonomic scope" value="Eukaryota"/>
</dbReference>
<proteinExistence type="predicted"/>
<feature type="domain" description="AMP-dependent synthetase/ligase" evidence="3">
    <location>
        <begin position="72"/>
        <end position="482"/>
    </location>
</feature>
<evidence type="ECO:0000259" key="3">
    <source>
        <dbReference type="Pfam" id="PF00501"/>
    </source>
</evidence>
<dbReference type="EMBL" id="GL983182">
    <property type="protein sequence ID" value="EGR34187.1"/>
    <property type="molecule type" value="Genomic_DNA"/>
</dbReference>
<gene>
    <name evidence="4" type="ORF">IMG5_021020</name>
</gene>
<dbReference type="InParanoid" id="G0QKR5"/>
<dbReference type="OrthoDB" id="1700726at2759"/>
<dbReference type="STRING" id="857967.G0QKR5"/>
<dbReference type="FunCoup" id="G0QKR5">
    <property type="interactions" value="11"/>
</dbReference>
<evidence type="ECO:0000313" key="4">
    <source>
        <dbReference type="EMBL" id="EGR34187.1"/>
    </source>
</evidence>
<dbReference type="PANTHER" id="PTHR43272">
    <property type="entry name" value="LONG-CHAIN-FATTY-ACID--COA LIGASE"/>
    <property type="match status" value="1"/>
</dbReference>
<dbReference type="InterPro" id="IPR000873">
    <property type="entry name" value="AMP-dep_synth/lig_dom"/>
</dbReference>
<dbReference type="InterPro" id="IPR020845">
    <property type="entry name" value="AMP-binding_CS"/>
</dbReference>
<accession>G0QKR5</accession>
<dbReference type="AlphaFoldDB" id="G0QKR5"/>
<dbReference type="PANTHER" id="PTHR43272:SF33">
    <property type="entry name" value="AMP-BINDING DOMAIN-CONTAINING PROTEIN-RELATED"/>
    <property type="match status" value="1"/>
</dbReference>
<reference evidence="4 5" key="1">
    <citation type="submission" date="2011-07" db="EMBL/GenBank/DDBJ databases">
        <authorList>
            <person name="Coyne R."/>
            <person name="Brami D."/>
            <person name="Johnson J."/>
            <person name="Hostetler J."/>
            <person name="Hannick L."/>
            <person name="Clark T."/>
            <person name="Cassidy-Hanley D."/>
            <person name="Inman J."/>
        </authorList>
    </citation>
    <scope>NUCLEOTIDE SEQUENCE [LARGE SCALE GENOMIC DNA]</scope>
    <source>
        <strain evidence="4 5">G5</strain>
    </source>
</reference>
<sequence length="667" mass="76573">MGCYQSKNVIYQVSVSEPRQGETAIYRSPKALEQLLLSPDDKCFTMQDILLQSLKQFGPLPFLGTIDKQTFNKYNWKTYNQTKDMIEKLGTNINRKKLYTVANDFENFKMNLVGIFSKNREEWLVLEYANCLYRKTMVPLYDTLGPESIQYILEQTELESLFIDQDAVDSLIKTNQLENLKNVILFDEISEDKNKKLQEKGLTIIKFKDLLQLEGAPDQYEKVSPDDIFTFSYTSGTTGFPKGAMISHKNIVSVIAVCTEEKMDTNDVYYSYLPLPHVFERLSICYFLFIGGRIGFYRGDVKKLKEDLAIVKPTVFVAVPRVLNKFFDAINAQFSQAQGLKGKLLQKALQTKIYWSKNGYYTHKFWDKLIFNKVKNALGGNVKFSLCGGAPISSEVLTFLRGTLCMPINEGYGQTEGTGAQFSTYKDDGETGHVGGIRGHLEMKLIDIPEMRYTSKDLDQDGNPCPRGEICVRGNSIFCGYYKQKDKTMEAIDKDGWLHSGDVGRINFKTKSLTIIDRKKNIFKLSQGEYIAPEKIENVYLRAQGVEECFVYGDSLQSVLIAIVHPTLEYLKQLADEKGYTYDPEQLCKNKEIIKIIKDNMIQLGKQEGLFGFEQAKGLYLFHKSFSEINCLTNTMKLKRKECKDYFKQFIDEFYAEENKKQQEQQK</sequence>
<dbReference type="GO" id="GO:0005783">
    <property type="term" value="C:endoplasmic reticulum"/>
    <property type="evidence" value="ECO:0007669"/>
    <property type="project" value="TreeGrafter"/>
</dbReference>
<dbReference type="OMA" id="LECCWDI"/>
<dbReference type="Pfam" id="PF00501">
    <property type="entry name" value="AMP-binding"/>
    <property type="match status" value="1"/>
</dbReference>
<dbReference type="PROSITE" id="PS00455">
    <property type="entry name" value="AMP_BINDING"/>
    <property type="match status" value="1"/>
</dbReference>
<dbReference type="Gene3D" id="3.40.50.12780">
    <property type="entry name" value="N-terminal domain of ligase-like"/>
    <property type="match status" value="1"/>
</dbReference>
<evidence type="ECO:0000256" key="1">
    <source>
        <dbReference type="ARBA" id="ARBA00022741"/>
    </source>
</evidence>
<dbReference type="Proteomes" id="UP000008983">
    <property type="component" value="Unassembled WGS sequence"/>
</dbReference>
<dbReference type="InterPro" id="IPR042099">
    <property type="entry name" value="ANL_N_sf"/>
</dbReference>
<name>G0QKR5_ICHMU</name>
<dbReference type="SUPFAM" id="SSF56801">
    <property type="entry name" value="Acetyl-CoA synthetase-like"/>
    <property type="match status" value="1"/>
</dbReference>